<dbReference type="Pfam" id="PF01161">
    <property type="entry name" value="PBP"/>
    <property type="match status" value="1"/>
</dbReference>
<dbReference type="PANTHER" id="PTHR11362:SF141">
    <property type="entry name" value="PHOSPHATIDYLETHANOLAMINE-BINDING PROTEIN"/>
    <property type="match status" value="1"/>
</dbReference>
<gene>
    <name evidence="2" type="ORF">IFR04_008479</name>
</gene>
<keyword evidence="3" id="KW-1185">Reference proteome</keyword>
<proteinExistence type="predicted"/>
<dbReference type="OrthoDB" id="2506647at2759"/>
<feature type="chain" id="PRO_5034602982" description="PEBP-like protein" evidence="1">
    <location>
        <begin position="18"/>
        <end position="190"/>
    </location>
</feature>
<feature type="signal peptide" evidence="1">
    <location>
        <begin position="1"/>
        <end position="17"/>
    </location>
</feature>
<dbReference type="CDD" id="cd00866">
    <property type="entry name" value="PEBP_euk"/>
    <property type="match status" value="1"/>
</dbReference>
<reference evidence="2" key="1">
    <citation type="submission" date="2021-02" db="EMBL/GenBank/DDBJ databases">
        <title>Genome sequence Cadophora malorum strain M34.</title>
        <authorList>
            <person name="Stefanovic E."/>
            <person name="Vu D."/>
            <person name="Scully C."/>
            <person name="Dijksterhuis J."/>
            <person name="Roader J."/>
            <person name="Houbraken J."/>
        </authorList>
    </citation>
    <scope>NUCLEOTIDE SEQUENCE</scope>
    <source>
        <strain evidence="2">M34</strain>
    </source>
</reference>
<dbReference type="InterPro" id="IPR035810">
    <property type="entry name" value="PEBP_euk"/>
</dbReference>
<dbReference type="EMBL" id="JAFJYH010000129">
    <property type="protein sequence ID" value="KAG4418412.1"/>
    <property type="molecule type" value="Genomic_DNA"/>
</dbReference>
<evidence type="ECO:0008006" key="4">
    <source>
        <dbReference type="Google" id="ProtNLM"/>
    </source>
</evidence>
<dbReference type="Proteomes" id="UP000664132">
    <property type="component" value="Unassembled WGS sequence"/>
</dbReference>
<dbReference type="GO" id="GO:0030162">
    <property type="term" value="P:regulation of proteolysis"/>
    <property type="evidence" value="ECO:0007669"/>
    <property type="project" value="TreeGrafter"/>
</dbReference>
<dbReference type="PANTHER" id="PTHR11362">
    <property type="entry name" value="PHOSPHATIDYLETHANOLAMINE-BINDING PROTEIN"/>
    <property type="match status" value="1"/>
</dbReference>
<keyword evidence="1" id="KW-0732">Signal</keyword>
<dbReference type="InterPro" id="IPR036610">
    <property type="entry name" value="PEBP-like_sf"/>
</dbReference>
<dbReference type="InterPro" id="IPR008914">
    <property type="entry name" value="PEBP"/>
</dbReference>
<evidence type="ECO:0000313" key="3">
    <source>
        <dbReference type="Proteomes" id="UP000664132"/>
    </source>
</evidence>
<protein>
    <recommendedName>
        <fullName evidence="4">PEBP-like protein</fullName>
    </recommendedName>
</protein>
<organism evidence="2 3">
    <name type="scientific">Cadophora malorum</name>
    <dbReference type="NCBI Taxonomy" id="108018"/>
    <lineage>
        <taxon>Eukaryota</taxon>
        <taxon>Fungi</taxon>
        <taxon>Dikarya</taxon>
        <taxon>Ascomycota</taxon>
        <taxon>Pezizomycotina</taxon>
        <taxon>Leotiomycetes</taxon>
        <taxon>Helotiales</taxon>
        <taxon>Ploettnerulaceae</taxon>
        <taxon>Cadophora</taxon>
    </lineage>
</organism>
<dbReference type="AlphaFoldDB" id="A0A8H7TFS0"/>
<evidence type="ECO:0000256" key="1">
    <source>
        <dbReference type="SAM" id="SignalP"/>
    </source>
</evidence>
<dbReference type="GO" id="GO:0046578">
    <property type="term" value="P:regulation of Ras protein signal transduction"/>
    <property type="evidence" value="ECO:0007669"/>
    <property type="project" value="TreeGrafter"/>
</dbReference>
<dbReference type="SUPFAM" id="SSF49777">
    <property type="entry name" value="PEBP-like"/>
    <property type="match status" value="1"/>
</dbReference>
<accession>A0A8H7TFS0</accession>
<dbReference type="GO" id="GO:0030414">
    <property type="term" value="F:peptidase inhibitor activity"/>
    <property type="evidence" value="ECO:0007669"/>
    <property type="project" value="TreeGrafter"/>
</dbReference>
<evidence type="ECO:0000313" key="2">
    <source>
        <dbReference type="EMBL" id="KAG4418412.1"/>
    </source>
</evidence>
<dbReference type="Gene3D" id="3.90.280.10">
    <property type="entry name" value="PEBP-like"/>
    <property type="match status" value="1"/>
</dbReference>
<name>A0A8H7TFS0_9HELO</name>
<comment type="caution">
    <text evidence="2">The sequence shown here is derived from an EMBL/GenBank/DDBJ whole genome shotgun (WGS) entry which is preliminary data.</text>
</comment>
<dbReference type="GO" id="GO:0005543">
    <property type="term" value="F:phospholipid binding"/>
    <property type="evidence" value="ECO:0007669"/>
    <property type="project" value="TreeGrafter"/>
</dbReference>
<sequence length="190" mass="19850">MLLSTIAPLIFAATALAQTPPSFSPNVTSTLQVKFGTKSVTPGMALTKAETAKMPTIGTSDKALNGTYIFFMIDLDVPGALVGGAAGSRVTNLHCLLTGFTSSTMATNSLFTLTTKDTSPKAYVGPAPPVENPPYAHKYVEILYLQPAGFKVPSTQTSAVSRGIGFNLTAFVADAKLGEPVRANWFSVTG</sequence>